<evidence type="ECO:0000313" key="4">
    <source>
        <dbReference type="Proteomes" id="UP000032366"/>
    </source>
</evidence>
<dbReference type="PROSITE" id="PS50164">
    <property type="entry name" value="GIY_YIG"/>
    <property type="match status" value="1"/>
</dbReference>
<dbReference type="Proteomes" id="UP000032366">
    <property type="component" value="Unassembled WGS sequence"/>
</dbReference>
<evidence type="ECO:0000259" key="1">
    <source>
        <dbReference type="PROSITE" id="PS50164"/>
    </source>
</evidence>
<evidence type="ECO:0000313" key="2">
    <source>
        <dbReference type="EMBL" id="KIX91204.1"/>
    </source>
</evidence>
<dbReference type="SUPFAM" id="SSF52540">
    <property type="entry name" value="P-loop containing nucleoside triphosphate hydrolases"/>
    <property type="match status" value="1"/>
</dbReference>
<evidence type="ECO:0000313" key="5">
    <source>
        <dbReference type="Proteomes" id="UP000254100"/>
    </source>
</evidence>
<dbReference type="Gene3D" id="3.40.1440.10">
    <property type="entry name" value="GIY-YIG endonuclease"/>
    <property type="match status" value="1"/>
</dbReference>
<dbReference type="InterPro" id="IPR018647">
    <property type="entry name" value="SLFN_3-like_DNA/RNA_helicase"/>
</dbReference>
<dbReference type="Gene3D" id="3.40.50.300">
    <property type="entry name" value="P-loop containing nucleotide triphosphate hydrolases"/>
    <property type="match status" value="1"/>
</dbReference>
<dbReference type="CDD" id="cd10439">
    <property type="entry name" value="GIY-YIG_COG3410"/>
    <property type="match status" value="1"/>
</dbReference>
<gene>
    <name evidence="3" type="ORF">NCTC13832_00086</name>
    <name evidence="2" type="ORF">TP70_03625</name>
</gene>
<organism evidence="3 5">
    <name type="scientific">Staphylococcus microti</name>
    <dbReference type="NCBI Taxonomy" id="569857"/>
    <lineage>
        <taxon>Bacteria</taxon>
        <taxon>Bacillati</taxon>
        <taxon>Bacillota</taxon>
        <taxon>Bacilli</taxon>
        <taxon>Bacillales</taxon>
        <taxon>Staphylococcaceae</taxon>
        <taxon>Staphylococcus</taxon>
    </lineage>
</organism>
<reference evidence="2 4" key="1">
    <citation type="submission" date="2015-01" db="EMBL/GenBank/DDBJ databases">
        <authorList>
            <person name="Guo J."/>
        </authorList>
    </citation>
    <scope>NUCLEOTIDE SEQUENCE [LARGE SCALE GENOMIC DNA]</scope>
    <source>
        <strain evidence="2 4">DSM 22147</strain>
    </source>
</reference>
<dbReference type="InterPro" id="IPR000305">
    <property type="entry name" value="GIY-YIG_endonuc"/>
</dbReference>
<dbReference type="OrthoDB" id="3193269at2"/>
<dbReference type="InterPro" id="IPR014001">
    <property type="entry name" value="Helicase_ATP-bd"/>
</dbReference>
<dbReference type="EMBL" id="UHDT01000001">
    <property type="protein sequence ID" value="SUM56455.1"/>
    <property type="molecule type" value="Genomic_DNA"/>
</dbReference>
<protein>
    <submittedName>
        <fullName evidence="3">Uncharacterized conserved protein</fullName>
    </submittedName>
</protein>
<sequence>MASYSCFELEIDKKQILNMDSLNRNQRNALDEKNVIYIYKSDKTKKIYIGQTKHFSERHKQHYNGTKKKFNNSEFNKVMILTSKYFNLSALDDVESQLITYFLEDKKSSKKRYIDFDESHVINLTNGNYVNAYKEKENVESEVLLPFWEDVLYPDWVKTPSIEELRTKSLVKYSPIKVLSNEQNELIQEIIDNPNQSYVINGDAGTGKTVLLTHTVARLLNETNKRIAVVVQPNWRDTAKEIFKVFGLSNSNLSILSSTQLINKYSTQPNKFDVVIVDESHKISRKYPKQDNSFNTVYKGDFINCAHHLECIQKIGAKIILMYDVLQAIRPANITRNQFAEATKDYEYKYLTTQFRIQAPEGKSYTSDDYINGIKYLLYKDTGLLNKTSFNPNFDRDVFKDTSDDAYFGYFKEQPLHSLVDWIEEDRNYNPDHINRILGGLVEKWKISDGKDPSITHWHEGDIKRRWNSTQENWVNIKDVDAEDQIGSVFAVQGIDLNKVGVLIGNDLQIDDNGKLYAEISNFHNVNGVFPMNDRTPETDFEFTLFVLNIYYVLLTRGIDGIRLGFWKNEAFMNYLEETLEIN</sequence>
<dbReference type="InterPro" id="IPR027417">
    <property type="entry name" value="P-loop_NTPase"/>
</dbReference>
<dbReference type="RefSeq" id="WP_044359376.1">
    <property type="nucleotide sequence ID" value="NZ_JXWY01000028.1"/>
</dbReference>
<name>A0A0D6XQX0_9STAP</name>
<dbReference type="Proteomes" id="UP000254100">
    <property type="component" value="Unassembled WGS sequence"/>
</dbReference>
<dbReference type="Pfam" id="PF09848">
    <property type="entry name" value="SLFN-g3_helicase"/>
    <property type="match status" value="1"/>
</dbReference>
<dbReference type="InterPro" id="IPR035901">
    <property type="entry name" value="GIY-YIG_endonuc_sf"/>
</dbReference>
<dbReference type="Pfam" id="PF01541">
    <property type="entry name" value="GIY-YIG"/>
    <property type="match status" value="1"/>
</dbReference>
<dbReference type="SMART" id="SM00487">
    <property type="entry name" value="DEXDc"/>
    <property type="match status" value="1"/>
</dbReference>
<feature type="domain" description="GIY-YIG" evidence="1">
    <location>
        <begin position="32"/>
        <end position="115"/>
    </location>
</feature>
<dbReference type="EMBL" id="JXWY01000028">
    <property type="protein sequence ID" value="KIX91204.1"/>
    <property type="molecule type" value="Genomic_DNA"/>
</dbReference>
<accession>A0A0D6XQX0</accession>
<reference evidence="3 5" key="2">
    <citation type="submission" date="2018-06" db="EMBL/GenBank/DDBJ databases">
        <authorList>
            <consortium name="Pathogen Informatics"/>
            <person name="Doyle S."/>
        </authorList>
    </citation>
    <scope>NUCLEOTIDE SEQUENCE [LARGE SCALE GENOMIC DNA]</scope>
    <source>
        <strain evidence="3 5">NCTC13832</strain>
    </source>
</reference>
<dbReference type="SUPFAM" id="SSF82771">
    <property type="entry name" value="GIY-YIG endonuclease"/>
    <property type="match status" value="1"/>
</dbReference>
<proteinExistence type="predicted"/>
<dbReference type="AlphaFoldDB" id="A0A0D6XQX0"/>
<keyword evidence="4" id="KW-1185">Reference proteome</keyword>
<evidence type="ECO:0000313" key="3">
    <source>
        <dbReference type="EMBL" id="SUM56455.1"/>
    </source>
</evidence>